<organism evidence="2 3">
    <name type="scientific">Cucumis melo</name>
    <name type="common">Muskmelon</name>
    <dbReference type="NCBI Taxonomy" id="3656"/>
    <lineage>
        <taxon>Eukaryota</taxon>
        <taxon>Viridiplantae</taxon>
        <taxon>Streptophyta</taxon>
        <taxon>Embryophyta</taxon>
        <taxon>Tracheophyta</taxon>
        <taxon>Spermatophyta</taxon>
        <taxon>Magnoliopsida</taxon>
        <taxon>eudicotyledons</taxon>
        <taxon>Gunneridae</taxon>
        <taxon>Pentapetalae</taxon>
        <taxon>rosids</taxon>
        <taxon>fabids</taxon>
        <taxon>Cucurbitales</taxon>
        <taxon>Cucurbitaceae</taxon>
        <taxon>Benincaseae</taxon>
        <taxon>Cucumis</taxon>
    </lineage>
</organism>
<protein>
    <submittedName>
        <fullName evidence="3">Uncharacterized protein LOC127150563</fullName>
    </submittedName>
</protein>
<name>A0ABM3L2X8_CUCME</name>
<dbReference type="Proteomes" id="UP001652600">
    <property type="component" value="Chromosome 8"/>
</dbReference>
<reference evidence="3" key="1">
    <citation type="submission" date="2025-08" db="UniProtKB">
        <authorList>
            <consortium name="RefSeq"/>
        </authorList>
    </citation>
    <scope>IDENTIFICATION</scope>
    <source>
        <tissue evidence="3">Stem</tissue>
    </source>
</reference>
<accession>A0ABM3L2X8</accession>
<feature type="region of interest" description="Disordered" evidence="1">
    <location>
        <begin position="1"/>
        <end position="60"/>
    </location>
</feature>
<dbReference type="RefSeq" id="XP_050944390.1">
    <property type="nucleotide sequence ID" value="XM_051088433.1"/>
</dbReference>
<evidence type="ECO:0000313" key="3">
    <source>
        <dbReference type="RefSeq" id="XP_050944390.1"/>
    </source>
</evidence>
<keyword evidence="2" id="KW-1185">Reference proteome</keyword>
<dbReference type="GeneID" id="127150563"/>
<evidence type="ECO:0000313" key="2">
    <source>
        <dbReference type="Proteomes" id="UP001652600"/>
    </source>
</evidence>
<sequence length="150" mass="17507">MARKREKKEEEEEEEIGYDTVLDNQNVREYGKEEEQKRSKKNEQEIGDGKEKTNGHARGIEEIREDGRKTSLLLISSQSFIVSLPSLLLRALKPSRSSSPLISLLSLFLFLIQRNKKYHVKNKDIWKFLDGIYFKKEKLELGGDQYKCLS</sequence>
<evidence type="ECO:0000256" key="1">
    <source>
        <dbReference type="SAM" id="MobiDB-lite"/>
    </source>
</evidence>
<proteinExistence type="predicted"/>
<feature type="compositionally biased region" description="Basic and acidic residues" evidence="1">
    <location>
        <begin position="29"/>
        <end position="60"/>
    </location>
</feature>
<gene>
    <name evidence="3" type="primary">LOC127150563</name>
</gene>